<comment type="caution">
    <text evidence="1">The sequence shown here is derived from an EMBL/GenBank/DDBJ whole genome shotgun (WGS) entry which is preliminary data.</text>
</comment>
<sequence>MEVSNMFVVVSVVLTNTTATKINHLKPENLFDHRLRHGRYAPVPPGVKRELSVPVAASSHRWAPPYLDHI</sequence>
<accession>A0A2P5D0A9</accession>
<reference evidence="2" key="1">
    <citation type="submission" date="2016-06" db="EMBL/GenBank/DDBJ databases">
        <title>Parallel loss of symbiosis genes in relatives of nitrogen-fixing non-legume Parasponia.</title>
        <authorList>
            <person name="Van Velzen R."/>
            <person name="Holmer R."/>
            <person name="Bu F."/>
            <person name="Rutten L."/>
            <person name="Van Zeijl A."/>
            <person name="Liu W."/>
            <person name="Santuari L."/>
            <person name="Cao Q."/>
            <person name="Sharma T."/>
            <person name="Shen D."/>
            <person name="Roswanjaya Y."/>
            <person name="Wardhani T."/>
            <person name="Kalhor M.S."/>
            <person name="Jansen J."/>
            <person name="Van den Hoogen J."/>
            <person name="Gungor B."/>
            <person name="Hartog M."/>
            <person name="Hontelez J."/>
            <person name="Verver J."/>
            <person name="Yang W.-C."/>
            <person name="Schijlen E."/>
            <person name="Repin R."/>
            <person name="Schilthuizen M."/>
            <person name="Schranz E."/>
            <person name="Heidstra R."/>
            <person name="Miyata K."/>
            <person name="Fedorova E."/>
            <person name="Kohlen W."/>
            <person name="Bisseling T."/>
            <person name="Smit S."/>
            <person name="Geurts R."/>
        </authorList>
    </citation>
    <scope>NUCLEOTIDE SEQUENCE [LARGE SCALE GENOMIC DNA]</scope>
    <source>
        <strain evidence="2">cv. WU1-14</strain>
    </source>
</reference>
<dbReference type="EMBL" id="JXTB01000077">
    <property type="protein sequence ID" value="PON66740.1"/>
    <property type="molecule type" value="Genomic_DNA"/>
</dbReference>
<name>A0A2P5D0A9_PARAD</name>
<proteinExistence type="predicted"/>
<dbReference type="OrthoDB" id="10505603at2759"/>
<keyword evidence="2" id="KW-1185">Reference proteome</keyword>
<dbReference type="AlphaFoldDB" id="A0A2P5D0A9"/>
<evidence type="ECO:0000313" key="2">
    <source>
        <dbReference type="Proteomes" id="UP000237105"/>
    </source>
</evidence>
<evidence type="ECO:0000313" key="1">
    <source>
        <dbReference type="EMBL" id="PON66740.1"/>
    </source>
</evidence>
<gene>
    <name evidence="1" type="ORF">PanWU01x14_107770</name>
</gene>
<protein>
    <submittedName>
        <fullName evidence="1">Uncharacterized protein</fullName>
    </submittedName>
</protein>
<dbReference type="Proteomes" id="UP000237105">
    <property type="component" value="Unassembled WGS sequence"/>
</dbReference>
<organism evidence="1 2">
    <name type="scientific">Parasponia andersonii</name>
    <name type="common">Sponia andersonii</name>
    <dbReference type="NCBI Taxonomy" id="3476"/>
    <lineage>
        <taxon>Eukaryota</taxon>
        <taxon>Viridiplantae</taxon>
        <taxon>Streptophyta</taxon>
        <taxon>Embryophyta</taxon>
        <taxon>Tracheophyta</taxon>
        <taxon>Spermatophyta</taxon>
        <taxon>Magnoliopsida</taxon>
        <taxon>eudicotyledons</taxon>
        <taxon>Gunneridae</taxon>
        <taxon>Pentapetalae</taxon>
        <taxon>rosids</taxon>
        <taxon>fabids</taxon>
        <taxon>Rosales</taxon>
        <taxon>Cannabaceae</taxon>
        <taxon>Parasponia</taxon>
    </lineage>
</organism>